<dbReference type="GO" id="GO:0046872">
    <property type="term" value="F:metal ion binding"/>
    <property type="evidence" value="ECO:0007669"/>
    <property type="project" value="UniProtKB-KW"/>
</dbReference>
<feature type="signal peptide" evidence="6">
    <location>
        <begin position="1"/>
        <end position="21"/>
    </location>
</feature>
<feature type="binding site" evidence="4">
    <location>
        <position position="82"/>
    </location>
    <ligand>
        <name>molybdate</name>
        <dbReference type="ChEBI" id="CHEBI:36264"/>
    </ligand>
</feature>
<reference evidence="7 8" key="1">
    <citation type="submission" date="2022-10" db="EMBL/GenBank/DDBJ databases">
        <title>The complete genomes of actinobacterial strains from the NBC collection.</title>
        <authorList>
            <person name="Joergensen T.S."/>
            <person name="Alvarez Arevalo M."/>
            <person name="Sterndorff E.B."/>
            <person name="Faurdal D."/>
            <person name="Vuksanovic O."/>
            <person name="Mourched A.-S."/>
            <person name="Charusanti P."/>
            <person name="Shaw S."/>
            <person name="Blin K."/>
            <person name="Weber T."/>
        </authorList>
    </citation>
    <scope>NUCLEOTIDE SEQUENCE [LARGE SCALE GENOMIC DNA]</scope>
    <source>
        <strain evidence="7 8">NBC_00319</strain>
    </source>
</reference>
<accession>A0AAU4JWV7</accession>
<dbReference type="Pfam" id="PF13531">
    <property type="entry name" value="SBP_bac_11"/>
    <property type="match status" value="1"/>
</dbReference>
<dbReference type="PIRSF" id="PIRSF004846">
    <property type="entry name" value="ModA"/>
    <property type="match status" value="1"/>
</dbReference>
<dbReference type="NCBIfam" id="TIGR01256">
    <property type="entry name" value="modA"/>
    <property type="match status" value="1"/>
</dbReference>
<keyword evidence="3 6" id="KW-0732">Signal</keyword>
<dbReference type="InterPro" id="IPR005950">
    <property type="entry name" value="ModA"/>
</dbReference>
<dbReference type="Proteomes" id="UP001432128">
    <property type="component" value="Chromosome"/>
</dbReference>
<dbReference type="PROSITE" id="PS51257">
    <property type="entry name" value="PROKAR_LIPOPROTEIN"/>
    <property type="match status" value="1"/>
</dbReference>
<dbReference type="RefSeq" id="WP_328855969.1">
    <property type="nucleotide sequence ID" value="NZ_CP108021.1"/>
</dbReference>
<proteinExistence type="inferred from homology"/>
<evidence type="ECO:0000313" key="7">
    <source>
        <dbReference type="EMBL" id="WUM18295.1"/>
    </source>
</evidence>
<comment type="similarity">
    <text evidence="1">Belongs to the bacterial solute-binding protein ModA family.</text>
</comment>
<evidence type="ECO:0000256" key="6">
    <source>
        <dbReference type="SAM" id="SignalP"/>
    </source>
</evidence>
<feature type="binding site" evidence="4">
    <location>
        <position position="182"/>
    </location>
    <ligand>
        <name>molybdate</name>
        <dbReference type="ChEBI" id="CHEBI:36264"/>
    </ligand>
</feature>
<feature type="binding site" evidence="4">
    <location>
        <position position="54"/>
    </location>
    <ligand>
        <name>molybdate</name>
        <dbReference type="ChEBI" id="CHEBI:36264"/>
    </ligand>
</feature>
<keyword evidence="4" id="KW-0500">Molybdenum</keyword>
<dbReference type="GO" id="GO:0030973">
    <property type="term" value="F:molybdate ion binding"/>
    <property type="evidence" value="ECO:0007669"/>
    <property type="project" value="TreeGrafter"/>
</dbReference>
<organism evidence="7 8">
    <name type="scientific">Williamsia herbipolensis</name>
    <dbReference type="NCBI Taxonomy" id="1603258"/>
    <lineage>
        <taxon>Bacteria</taxon>
        <taxon>Bacillati</taxon>
        <taxon>Actinomycetota</taxon>
        <taxon>Actinomycetes</taxon>
        <taxon>Mycobacteriales</taxon>
        <taxon>Nocardiaceae</taxon>
        <taxon>Williamsia</taxon>
    </lineage>
</organism>
<dbReference type="KEGG" id="whr:OG579_11040"/>
<dbReference type="CDD" id="cd13538">
    <property type="entry name" value="PBP2_ModA_like_1"/>
    <property type="match status" value="1"/>
</dbReference>
<dbReference type="Gene3D" id="3.40.190.10">
    <property type="entry name" value="Periplasmic binding protein-like II"/>
    <property type="match status" value="2"/>
</dbReference>
<evidence type="ECO:0000256" key="5">
    <source>
        <dbReference type="SAM" id="MobiDB-lite"/>
    </source>
</evidence>
<feature type="region of interest" description="Disordered" evidence="5">
    <location>
        <begin position="23"/>
        <end position="42"/>
    </location>
</feature>
<dbReference type="PANTHER" id="PTHR30632">
    <property type="entry name" value="MOLYBDATE-BINDING PERIPLASMIC PROTEIN"/>
    <property type="match status" value="1"/>
</dbReference>
<evidence type="ECO:0000256" key="4">
    <source>
        <dbReference type="PIRSR" id="PIRSR004846-1"/>
    </source>
</evidence>
<keyword evidence="8" id="KW-1185">Reference proteome</keyword>
<evidence type="ECO:0000256" key="1">
    <source>
        <dbReference type="ARBA" id="ARBA00009175"/>
    </source>
</evidence>
<dbReference type="GO" id="GO:0015689">
    <property type="term" value="P:molybdate ion transport"/>
    <property type="evidence" value="ECO:0007669"/>
    <property type="project" value="InterPro"/>
</dbReference>
<dbReference type="AlphaFoldDB" id="A0AAU4JWV7"/>
<dbReference type="InterPro" id="IPR050682">
    <property type="entry name" value="ModA/WtpA"/>
</dbReference>
<evidence type="ECO:0000256" key="2">
    <source>
        <dbReference type="ARBA" id="ARBA00022723"/>
    </source>
</evidence>
<protein>
    <submittedName>
        <fullName evidence="7">Molybdate ABC transporter substrate-binding protein</fullName>
    </submittedName>
</protein>
<dbReference type="PANTHER" id="PTHR30632:SF0">
    <property type="entry name" value="SULFATE-BINDING PROTEIN"/>
    <property type="match status" value="1"/>
</dbReference>
<keyword evidence="2 4" id="KW-0479">Metal-binding</keyword>
<dbReference type="EMBL" id="CP108021">
    <property type="protein sequence ID" value="WUM18295.1"/>
    <property type="molecule type" value="Genomic_DNA"/>
</dbReference>
<evidence type="ECO:0000313" key="8">
    <source>
        <dbReference type="Proteomes" id="UP001432128"/>
    </source>
</evidence>
<feature type="chain" id="PRO_5043962917" evidence="6">
    <location>
        <begin position="22"/>
        <end position="265"/>
    </location>
</feature>
<evidence type="ECO:0000256" key="3">
    <source>
        <dbReference type="ARBA" id="ARBA00022729"/>
    </source>
</evidence>
<feature type="binding site" evidence="4">
    <location>
        <position position="200"/>
    </location>
    <ligand>
        <name>molybdate</name>
        <dbReference type="ChEBI" id="CHEBI:36264"/>
    </ligand>
</feature>
<sequence length="265" mass="26650">MTRNRIRLAALAMTVAALATACSSNDGSGSSNTSASGSSASGAPVTLTVFAAASLKKGFTEIAQDFEKAHPNVTVKTTFDGSSALVTQIKQGASADVIATADQKTMTSLGADALDPTTFTRNVLTIITAPGNPKNITSVRDLARSGVTTVLCAPQVPCGNAAATVEKNTGVDIRPASEETSVSGVVTKVTSGQADAGLVYTSDAKAAGSKVAAVNDPAFAAVVNEYPIATVKGTQHAGEAKQFIDLVTGTEGQQVLNALGFGAGR</sequence>
<gene>
    <name evidence="7" type="primary">modA</name>
    <name evidence="7" type="ORF">OG579_11040</name>
</gene>
<dbReference type="SUPFAM" id="SSF53850">
    <property type="entry name" value="Periplasmic binding protein-like II"/>
    <property type="match status" value="1"/>
</dbReference>
<name>A0AAU4JWV7_9NOCA</name>